<proteinExistence type="predicted"/>
<evidence type="ECO:0000256" key="1">
    <source>
        <dbReference type="ARBA" id="ARBA00022723"/>
    </source>
</evidence>
<dbReference type="Gene3D" id="3.60.21.10">
    <property type="match status" value="1"/>
</dbReference>
<dbReference type="PANTHER" id="PTHR31302">
    <property type="entry name" value="TRANSMEMBRANE PROTEIN WITH METALLOPHOSPHOESTERASE DOMAIN-RELATED"/>
    <property type="match status" value="1"/>
</dbReference>
<dbReference type="AlphaFoldDB" id="A0A285QD64"/>
<dbReference type="GO" id="GO:0009245">
    <property type="term" value="P:lipid A biosynthetic process"/>
    <property type="evidence" value="ECO:0007669"/>
    <property type="project" value="TreeGrafter"/>
</dbReference>
<keyword evidence="5" id="KW-1185">Reference proteome</keyword>
<sequence length="275" mass="29103">MRRLIISALLLLGIGFGVLAYAFGQARADPVVRRATIALPDWPRGAASVRVVLLSDIHIGSLAMDAGRLTRIVAQVNALRPDLVLIAGDFVYGHDPRRGVRFAAELGTPLAGLRSRLGTIAVLGNHDWWNGEPAVRAQLARAGIAVVENGAVTRWPLAIAGIGDEYTDHDRIGAAMAAVRRLPGARLVLTHSPDLVPRLPPDARLVLAGHTHCGQVSLLGWTPGPQPYAPRYRCGIIREHGRAIVVGAGVGASVAPIRFGVPPDLWLLTLGPAAA</sequence>
<dbReference type="InterPro" id="IPR051158">
    <property type="entry name" value="Metallophosphoesterase_sf"/>
</dbReference>
<feature type="domain" description="Calcineurin-like phosphoesterase" evidence="3">
    <location>
        <begin position="50"/>
        <end position="213"/>
    </location>
</feature>
<reference evidence="4 5" key="1">
    <citation type="submission" date="2017-07" db="EMBL/GenBank/DDBJ databases">
        <authorList>
            <person name="Sun Z.S."/>
            <person name="Albrecht U."/>
            <person name="Echele G."/>
            <person name="Lee C.C."/>
        </authorList>
    </citation>
    <scope>NUCLEOTIDE SEQUENCE [LARGE SCALE GENOMIC DNA]</scope>
    <source>
        <strain evidence="4 5">CGMCC 1.12672</strain>
    </source>
</reference>
<dbReference type="EMBL" id="OBMI01000001">
    <property type="protein sequence ID" value="SOB79880.1"/>
    <property type="molecule type" value="Genomic_DNA"/>
</dbReference>
<dbReference type="OrthoDB" id="9780884at2"/>
<name>A0A285QD64_9SPHN</name>
<evidence type="ECO:0000256" key="2">
    <source>
        <dbReference type="ARBA" id="ARBA00022801"/>
    </source>
</evidence>
<evidence type="ECO:0000259" key="3">
    <source>
        <dbReference type="Pfam" id="PF00149"/>
    </source>
</evidence>
<dbReference type="Proteomes" id="UP000219494">
    <property type="component" value="Unassembled WGS sequence"/>
</dbReference>
<dbReference type="GO" id="GO:0008758">
    <property type="term" value="F:UDP-2,3-diacylglucosamine hydrolase activity"/>
    <property type="evidence" value="ECO:0007669"/>
    <property type="project" value="TreeGrafter"/>
</dbReference>
<dbReference type="GO" id="GO:0016020">
    <property type="term" value="C:membrane"/>
    <property type="evidence" value="ECO:0007669"/>
    <property type="project" value="GOC"/>
</dbReference>
<protein>
    <recommendedName>
        <fullName evidence="3">Calcineurin-like phosphoesterase domain-containing protein</fullName>
    </recommendedName>
</protein>
<keyword evidence="1" id="KW-0479">Metal-binding</keyword>
<evidence type="ECO:0000313" key="4">
    <source>
        <dbReference type="EMBL" id="SOB79880.1"/>
    </source>
</evidence>
<dbReference type="RefSeq" id="WP_097062640.1">
    <property type="nucleotide sequence ID" value="NZ_OBMI01000001.1"/>
</dbReference>
<dbReference type="Pfam" id="PF00149">
    <property type="entry name" value="Metallophos"/>
    <property type="match status" value="1"/>
</dbReference>
<dbReference type="PANTHER" id="PTHR31302:SF31">
    <property type="entry name" value="PHOSPHODIESTERASE YAEI"/>
    <property type="match status" value="1"/>
</dbReference>
<dbReference type="InterPro" id="IPR004843">
    <property type="entry name" value="Calcineurin-like_PHP"/>
</dbReference>
<dbReference type="SUPFAM" id="SSF56300">
    <property type="entry name" value="Metallo-dependent phosphatases"/>
    <property type="match status" value="1"/>
</dbReference>
<accession>A0A285QD64</accession>
<keyword evidence="2" id="KW-0378">Hydrolase</keyword>
<evidence type="ECO:0000313" key="5">
    <source>
        <dbReference type="Proteomes" id="UP000219494"/>
    </source>
</evidence>
<organism evidence="4 5">
    <name type="scientific">Sphingomonas guangdongensis</name>
    <dbReference type="NCBI Taxonomy" id="1141890"/>
    <lineage>
        <taxon>Bacteria</taxon>
        <taxon>Pseudomonadati</taxon>
        <taxon>Pseudomonadota</taxon>
        <taxon>Alphaproteobacteria</taxon>
        <taxon>Sphingomonadales</taxon>
        <taxon>Sphingomonadaceae</taxon>
        <taxon>Sphingomonas</taxon>
    </lineage>
</organism>
<dbReference type="GO" id="GO:0046872">
    <property type="term" value="F:metal ion binding"/>
    <property type="evidence" value="ECO:0007669"/>
    <property type="project" value="UniProtKB-KW"/>
</dbReference>
<gene>
    <name evidence="4" type="ORF">SAMN06297144_0779</name>
</gene>
<dbReference type="InterPro" id="IPR029052">
    <property type="entry name" value="Metallo-depent_PP-like"/>
</dbReference>